<sequence length="593" mass="66133">MVAVSFVLVLALVSSTVVALPGTNGFTEILACFKQQSTPVPSKISTKTVYQWTSLNEETPTPPSDQDPADIGLLYILQQLNLKPDEFKRRTNFTDPFGITHLYGMPLHQGSLIENLHAAAHVKNGRVFFYSATKIVDDHTLTKRSPTTPESTVKISFEDAVKAAVDCLGIPFYNDISPVMESYETSDGDIFVWKFQLKDGPIPVWKFLLRDDPMTRWLEVRVDVNTGVIVSKEDVKMDFTYTVVKLPNENPHDGFSTILNPENFQASPNGWSKGYKLKGNNAEAKYKKYKTFGTSTRGVFNGVFDPTSPPQTSKNLLAGAANAFYVTNMFHDVLYAYGFNEPAGNFQMDNFGRNGIAGDPVIINVQGSKRKNYAHFDTPFDGYPGVLDLHIYTATEPNRDPALDNIILTHELTHGLSSRLTGGAQTKMCMSKIESHGLSEGYSDIIAIIFTAKPEDTRNTKKVIGEYVKGTSRGMRIYPYTTDMKVNPLTYQGVVGEKNPYRIGEIWAVMLWEVYWNLVDEYGFSTNLHDATQKKGNIIFLQLFVGTLMIQPCDPTLNSARRAMLSADDAYYGGIYKHLIIKGFAKRGLDPVS</sequence>
<comment type="subcellular location">
    <subcellularLocation>
        <location evidence="2 11">Secreted</location>
    </subcellularLocation>
</comment>
<keyword evidence="4 11" id="KW-0964">Secreted</keyword>
<evidence type="ECO:0000256" key="5">
    <source>
        <dbReference type="ARBA" id="ARBA00022670"/>
    </source>
</evidence>
<evidence type="ECO:0000313" key="13">
    <source>
        <dbReference type="Proteomes" id="UP001648503"/>
    </source>
</evidence>
<evidence type="ECO:0000256" key="8">
    <source>
        <dbReference type="ARBA" id="ARBA00022833"/>
    </source>
</evidence>
<evidence type="ECO:0000256" key="4">
    <source>
        <dbReference type="ARBA" id="ARBA00022525"/>
    </source>
</evidence>
<feature type="signal peptide" evidence="11">
    <location>
        <begin position="1"/>
        <end position="19"/>
    </location>
</feature>
<dbReference type="EMBL" id="JAFCIX010000321">
    <property type="protein sequence ID" value="KAH6595015.1"/>
    <property type="molecule type" value="Genomic_DNA"/>
</dbReference>
<dbReference type="InterPro" id="IPR001842">
    <property type="entry name" value="Peptidase_M36"/>
</dbReference>
<dbReference type="PANTHER" id="PTHR33478:SF1">
    <property type="entry name" value="EXTRACELLULAR METALLOPROTEINASE MEP"/>
    <property type="match status" value="1"/>
</dbReference>
<keyword evidence="8 11" id="KW-0862">Zinc</keyword>
<keyword evidence="6 11" id="KW-0479">Metal-binding</keyword>
<comment type="similarity">
    <text evidence="3 11">Belongs to the peptidase M36 family.</text>
</comment>
<keyword evidence="9 11" id="KW-0482">Metalloprotease</keyword>
<dbReference type="PANTHER" id="PTHR33478">
    <property type="entry name" value="EXTRACELLULAR METALLOPROTEINASE MEP"/>
    <property type="match status" value="1"/>
</dbReference>
<name>A0ABQ8FAP5_9FUNG</name>
<dbReference type="Gene3D" id="1.10.390.10">
    <property type="entry name" value="Neutral Protease Domain 2"/>
    <property type="match status" value="1"/>
</dbReference>
<evidence type="ECO:0000256" key="6">
    <source>
        <dbReference type="ARBA" id="ARBA00022723"/>
    </source>
</evidence>
<evidence type="ECO:0000256" key="1">
    <source>
        <dbReference type="ARBA" id="ARBA00001947"/>
    </source>
</evidence>
<feature type="chain" id="PRO_5044980931" description="Extracellular metalloproteinase" evidence="11">
    <location>
        <begin position="20"/>
        <end position="593"/>
    </location>
</feature>
<keyword evidence="5 11" id="KW-0645">Protease</keyword>
<comment type="caution">
    <text evidence="12">The sequence shown here is derived from an EMBL/GenBank/DDBJ whole genome shotgun (WGS) entry which is preliminary data.</text>
</comment>
<dbReference type="EC" id="3.4.24.-" evidence="11"/>
<dbReference type="InterPro" id="IPR027268">
    <property type="entry name" value="Peptidase_M4/M1_CTD_sf"/>
</dbReference>
<evidence type="ECO:0000256" key="7">
    <source>
        <dbReference type="ARBA" id="ARBA00022801"/>
    </source>
</evidence>
<keyword evidence="7 11" id="KW-0378">Hydrolase</keyword>
<keyword evidence="10 11" id="KW-0865">Zymogen</keyword>
<evidence type="ECO:0000256" key="10">
    <source>
        <dbReference type="ARBA" id="ARBA00023145"/>
    </source>
</evidence>
<comment type="cofactor">
    <cofactor evidence="1 11">
        <name>Zn(2+)</name>
        <dbReference type="ChEBI" id="CHEBI:29105"/>
    </cofactor>
</comment>
<evidence type="ECO:0000256" key="2">
    <source>
        <dbReference type="ARBA" id="ARBA00004613"/>
    </source>
</evidence>
<evidence type="ECO:0000256" key="3">
    <source>
        <dbReference type="ARBA" id="ARBA00006006"/>
    </source>
</evidence>
<evidence type="ECO:0000256" key="11">
    <source>
        <dbReference type="RuleBase" id="RU364017"/>
    </source>
</evidence>
<keyword evidence="11" id="KW-0732">Signal</keyword>
<dbReference type="SUPFAM" id="SSF55486">
    <property type="entry name" value="Metalloproteases ('zincins'), catalytic domain"/>
    <property type="match status" value="1"/>
</dbReference>
<gene>
    <name evidence="12" type="ORF">BASA50_006159</name>
</gene>
<dbReference type="InterPro" id="IPR050371">
    <property type="entry name" value="Fungal_virulence_M36"/>
</dbReference>
<organism evidence="12 13">
    <name type="scientific">Batrachochytrium salamandrivorans</name>
    <dbReference type="NCBI Taxonomy" id="1357716"/>
    <lineage>
        <taxon>Eukaryota</taxon>
        <taxon>Fungi</taxon>
        <taxon>Fungi incertae sedis</taxon>
        <taxon>Chytridiomycota</taxon>
        <taxon>Chytridiomycota incertae sedis</taxon>
        <taxon>Chytridiomycetes</taxon>
        <taxon>Rhizophydiales</taxon>
        <taxon>Rhizophydiales incertae sedis</taxon>
        <taxon>Batrachochytrium</taxon>
    </lineage>
</organism>
<dbReference type="Gene3D" id="3.10.170.10">
    <property type="match status" value="1"/>
</dbReference>
<evidence type="ECO:0000256" key="9">
    <source>
        <dbReference type="ARBA" id="ARBA00023049"/>
    </source>
</evidence>
<dbReference type="CDD" id="cd09596">
    <property type="entry name" value="M36"/>
    <property type="match status" value="1"/>
</dbReference>
<proteinExistence type="inferred from homology"/>
<protein>
    <recommendedName>
        <fullName evidence="11">Extracellular metalloproteinase</fullName>
        <ecNumber evidence="11">3.4.24.-</ecNumber>
    </recommendedName>
    <alternativeName>
        <fullName evidence="11">Fungalysin</fullName>
    </alternativeName>
</protein>
<reference evidence="12 13" key="1">
    <citation type="submission" date="2021-02" db="EMBL/GenBank/DDBJ databases">
        <title>Variation within the Batrachochytrium salamandrivorans European outbreak.</title>
        <authorList>
            <person name="Kelly M."/>
            <person name="Pasmans F."/>
            <person name="Shea T.P."/>
            <person name="Munoz J.F."/>
            <person name="Carranza S."/>
            <person name="Cuomo C.A."/>
            <person name="Martel A."/>
        </authorList>
    </citation>
    <scope>NUCLEOTIDE SEQUENCE [LARGE SCALE GENOMIC DNA]</scope>
    <source>
        <strain evidence="12 13">AMFP18/2</strain>
    </source>
</reference>
<dbReference type="Proteomes" id="UP001648503">
    <property type="component" value="Unassembled WGS sequence"/>
</dbReference>
<accession>A0ABQ8FAP5</accession>
<keyword evidence="13" id="KW-1185">Reference proteome</keyword>
<evidence type="ECO:0000313" key="12">
    <source>
        <dbReference type="EMBL" id="KAH6595015.1"/>
    </source>
</evidence>
<dbReference type="Pfam" id="PF02128">
    <property type="entry name" value="Peptidase_M36"/>
    <property type="match status" value="1"/>
</dbReference>